<proteinExistence type="predicted"/>
<evidence type="ECO:0000313" key="2">
    <source>
        <dbReference type="EMBL" id="GCC48117.1"/>
    </source>
</evidence>
<name>A0A401TZP8_CHIPU</name>
<dbReference type="EMBL" id="BEZZ01235350">
    <property type="protein sequence ID" value="GCC48117.1"/>
    <property type="molecule type" value="Genomic_DNA"/>
</dbReference>
<dbReference type="Proteomes" id="UP000287033">
    <property type="component" value="Unassembled WGS sequence"/>
</dbReference>
<protein>
    <submittedName>
        <fullName evidence="2">Uncharacterized protein</fullName>
    </submittedName>
</protein>
<feature type="region of interest" description="Disordered" evidence="1">
    <location>
        <begin position="1"/>
        <end position="33"/>
    </location>
</feature>
<gene>
    <name evidence="2" type="ORF">chiPu_0032390</name>
</gene>
<evidence type="ECO:0000256" key="1">
    <source>
        <dbReference type="SAM" id="MobiDB-lite"/>
    </source>
</evidence>
<keyword evidence="3" id="KW-1185">Reference proteome</keyword>
<reference evidence="2 3" key="1">
    <citation type="journal article" date="2018" name="Nat. Ecol. Evol.">
        <title>Shark genomes provide insights into elasmobranch evolution and the origin of vertebrates.</title>
        <authorList>
            <person name="Hara Y"/>
            <person name="Yamaguchi K"/>
            <person name="Onimaru K"/>
            <person name="Kadota M"/>
            <person name="Koyanagi M"/>
            <person name="Keeley SD"/>
            <person name="Tatsumi K"/>
            <person name="Tanaka K"/>
            <person name="Motone F"/>
            <person name="Kageyama Y"/>
            <person name="Nozu R"/>
            <person name="Adachi N"/>
            <person name="Nishimura O"/>
            <person name="Nakagawa R"/>
            <person name="Tanegashima C"/>
            <person name="Kiyatake I"/>
            <person name="Matsumoto R"/>
            <person name="Murakumo K"/>
            <person name="Nishida K"/>
            <person name="Terakita A"/>
            <person name="Kuratani S"/>
            <person name="Sato K"/>
            <person name="Hyodo S Kuraku.S."/>
        </authorList>
    </citation>
    <scope>NUCLEOTIDE SEQUENCE [LARGE SCALE GENOMIC DNA]</scope>
</reference>
<organism evidence="2 3">
    <name type="scientific">Chiloscyllium punctatum</name>
    <name type="common">Brownbanded bambooshark</name>
    <name type="synonym">Hemiscyllium punctatum</name>
    <dbReference type="NCBI Taxonomy" id="137246"/>
    <lineage>
        <taxon>Eukaryota</taxon>
        <taxon>Metazoa</taxon>
        <taxon>Chordata</taxon>
        <taxon>Craniata</taxon>
        <taxon>Vertebrata</taxon>
        <taxon>Chondrichthyes</taxon>
        <taxon>Elasmobranchii</taxon>
        <taxon>Galeomorphii</taxon>
        <taxon>Galeoidea</taxon>
        <taxon>Orectolobiformes</taxon>
        <taxon>Hemiscylliidae</taxon>
        <taxon>Chiloscyllium</taxon>
    </lineage>
</organism>
<accession>A0A401TZP8</accession>
<feature type="region of interest" description="Disordered" evidence="1">
    <location>
        <begin position="67"/>
        <end position="95"/>
    </location>
</feature>
<dbReference type="AlphaFoldDB" id="A0A401TZP8"/>
<evidence type="ECO:0000313" key="3">
    <source>
        <dbReference type="Proteomes" id="UP000287033"/>
    </source>
</evidence>
<comment type="caution">
    <text evidence="2">The sequence shown here is derived from an EMBL/GenBank/DDBJ whole genome shotgun (WGS) entry which is preliminary data.</text>
</comment>
<feature type="non-terminal residue" evidence="2">
    <location>
        <position position="1"/>
    </location>
</feature>
<sequence>HTPFRLTPPLSAGRADPGAEHRAPGAADLRGPEECEAQRHLAGAARQPGALRRLCERAVRAGLRLGPPLLAGGGRQQDHVGRRPGQGVGQPQGQHHPVAGGRLLDHLAAERQRVRGAVDTVLLPVAALQAPHHRCLPGLREGASVLLQRRRHVRHLHLHRHLPRETLPVLQSRRERWG</sequence>